<evidence type="ECO:0000256" key="5">
    <source>
        <dbReference type="ARBA" id="ARBA00022989"/>
    </source>
</evidence>
<evidence type="ECO:0000256" key="2">
    <source>
        <dbReference type="ARBA" id="ARBA00022448"/>
    </source>
</evidence>
<dbReference type="PANTHER" id="PTHR30151">
    <property type="entry name" value="ALKANE SULFONATE ABC TRANSPORTER-RELATED, MEMBRANE SUBUNIT"/>
    <property type="match status" value="1"/>
</dbReference>
<dbReference type="PROSITE" id="PS50928">
    <property type="entry name" value="ABC_TM1"/>
    <property type="match status" value="1"/>
</dbReference>
<protein>
    <submittedName>
        <fullName evidence="9">ABC transporter permease</fullName>
    </submittedName>
</protein>
<evidence type="ECO:0000256" key="4">
    <source>
        <dbReference type="ARBA" id="ARBA00022692"/>
    </source>
</evidence>
<name>A0ABY9AS02_PARCI</name>
<reference evidence="9 10" key="1">
    <citation type="submission" date="2023-06" db="EMBL/GenBank/DDBJ databases">
        <authorList>
            <person name="Ham H."/>
            <person name="Park D.S."/>
        </authorList>
    </citation>
    <scope>NUCLEOTIDE SEQUENCE [LARGE SCALE GENOMIC DNA]</scope>
    <source>
        <strain evidence="9 10">KACC 17005</strain>
    </source>
</reference>
<comment type="subcellular location">
    <subcellularLocation>
        <location evidence="1 7">Cell membrane</location>
        <topology evidence="1 7">Multi-pass membrane protein</topology>
    </subcellularLocation>
</comment>
<dbReference type="GeneID" id="79789492"/>
<proteinExistence type="inferred from homology"/>
<keyword evidence="6 7" id="KW-0472">Membrane</keyword>
<dbReference type="RefSeq" id="WP_011797520.1">
    <property type="nucleotide sequence ID" value="NZ_CP023687.1"/>
</dbReference>
<organism evidence="9 10">
    <name type="scientific">Paracidovorax citrulli</name>
    <name type="common">Acidovorax citrulli</name>
    <dbReference type="NCBI Taxonomy" id="80869"/>
    <lineage>
        <taxon>Bacteria</taxon>
        <taxon>Pseudomonadati</taxon>
        <taxon>Pseudomonadota</taxon>
        <taxon>Betaproteobacteria</taxon>
        <taxon>Burkholderiales</taxon>
        <taxon>Comamonadaceae</taxon>
        <taxon>Paracidovorax</taxon>
    </lineage>
</organism>
<evidence type="ECO:0000259" key="8">
    <source>
        <dbReference type="PROSITE" id="PS50928"/>
    </source>
</evidence>
<dbReference type="SUPFAM" id="SSF161098">
    <property type="entry name" value="MetI-like"/>
    <property type="match status" value="1"/>
</dbReference>
<accession>A0ABY9AS02</accession>
<evidence type="ECO:0000256" key="1">
    <source>
        <dbReference type="ARBA" id="ARBA00004651"/>
    </source>
</evidence>
<keyword evidence="2 7" id="KW-0813">Transport</keyword>
<sequence length="263" mass="27892">MSASREQGAPSTAWPYRALGTALLLALLGAWEWVARHSGLSALVLPAPSAIAASLWQGLCTGYFVPHVRATLAALLLGLAGGGLAGLAIGIALAESPLLERVLRPYVVVSQVVPKLALAPLFVLWFGFGIPSTALITGLICFFPLMENTFTGLRQADAQRLQLFRMLGATRWQTLLRLKLPLALPAILAGLRMAVVLALVGAVVGEFIGASRGLGAVVIAAQGMMDTSLMFAALVLIAAIGLLLYQATLWLERWLLRPYADRS</sequence>
<keyword evidence="4 7" id="KW-0812">Transmembrane</keyword>
<dbReference type="PANTHER" id="PTHR30151:SF20">
    <property type="entry name" value="ABC TRANSPORTER PERMEASE PROTEIN HI_0355-RELATED"/>
    <property type="match status" value="1"/>
</dbReference>
<dbReference type="Gene3D" id="1.10.3720.10">
    <property type="entry name" value="MetI-like"/>
    <property type="match status" value="1"/>
</dbReference>
<evidence type="ECO:0000313" key="9">
    <source>
        <dbReference type="EMBL" id="WIY49298.1"/>
    </source>
</evidence>
<evidence type="ECO:0000256" key="3">
    <source>
        <dbReference type="ARBA" id="ARBA00022475"/>
    </source>
</evidence>
<feature type="transmembrane region" description="Helical" evidence="7">
    <location>
        <begin position="70"/>
        <end position="95"/>
    </location>
</feature>
<keyword evidence="3" id="KW-1003">Cell membrane</keyword>
<evidence type="ECO:0000313" key="10">
    <source>
        <dbReference type="Proteomes" id="UP001242732"/>
    </source>
</evidence>
<dbReference type="InterPro" id="IPR000515">
    <property type="entry name" value="MetI-like"/>
</dbReference>
<evidence type="ECO:0000256" key="7">
    <source>
        <dbReference type="RuleBase" id="RU363032"/>
    </source>
</evidence>
<feature type="transmembrane region" description="Helical" evidence="7">
    <location>
        <begin position="116"/>
        <end position="145"/>
    </location>
</feature>
<feature type="domain" description="ABC transmembrane type-1" evidence="8">
    <location>
        <begin position="68"/>
        <end position="248"/>
    </location>
</feature>
<dbReference type="EMBL" id="CP127363">
    <property type="protein sequence ID" value="WIY49298.1"/>
    <property type="molecule type" value="Genomic_DNA"/>
</dbReference>
<dbReference type="CDD" id="cd06261">
    <property type="entry name" value="TM_PBP2"/>
    <property type="match status" value="1"/>
</dbReference>
<evidence type="ECO:0000256" key="6">
    <source>
        <dbReference type="ARBA" id="ARBA00023136"/>
    </source>
</evidence>
<gene>
    <name evidence="9" type="ORF">QRO08_01630</name>
</gene>
<feature type="transmembrane region" description="Helical" evidence="7">
    <location>
        <begin position="182"/>
        <end position="208"/>
    </location>
</feature>
<comment type="similarity">
    <text evidence="7">Belongs to the binding-protein-dependent transport system permease family.</text>
</comment>
<feature type="transmembrane region" description="Helical" evidence="7">
    <location>
        <begin position="229"/>
        <end position="251"/>
    </location>
</feature>
<dbReference type="Pfam" id="PF00528">
    <property type="entry name" value="BPD_transp_1"/>
    <property type="match status" value="1"/>
</dbReference>
<dbReference type="Proteomes" id="UP001242732">
    <property type="component" value="Chromosome"/>
</dbReference>
<keyword evidence="5 7" id="KW-1133">Transmembrane helix</keyword>
<keyword evidence="10" id="KW-1185">Reference proteome</keyword>
<dbReference type="InterPro" id="IPR035906">
    <property type="entry name" value="MetI-like_sf"/>
</dbReference>